<dbReference type="AlphaFoldDB" id="A0A0U3H177"/>
<evidence type="ECO:0000313" key="4">
    <source>
        <dbReference type="EMBL" id="ALU31355.1"/>
    </source>
</evidence>
<accession>A0A0U3H177</accession>
<dbReference type="RefSeq" id="WP_048054395.1">
    <property type="nucleotide sequence ID" value="NZ_BHWZ01000002.1"/>
</dbReference>
<dbReference type="GO" id="GO:0016491">
    <property type="term" value="F:oxidoreductase activity"/>
    <property type="evidence" value="ECO:0007669"/>
    <property type="project" value="InterPro"/>
</dbReference>
<dbReference type="EMBL" id="CP013694">
    <property type="protein sequence ID" value="ALU28639.1"/>
    <property type="molecule type" value="Genomic_DNA"/>
</dbReference>
<dbReference type="STRING" id="1435377.SUSAZ_05470"/>
<dbReference type="PaxDb" id="1435377-SUSAZ_05470"/>
<evidence type="ECO:0000259" key="2">
    <source>
        <dbReference type="Pfam" id="PF20256"/>
    </source>
</evidence>
<dbReference type="PANTHER" id="PTHR11908:SF132">
    <property type="entry name" value="ALDEHYDE OXIDASE 1-RELATED"/>
    <property type="match status" value="1"/>
</dbReference>
<dbReference type="GO" id="GO:0005506">
    <property type="term" value="F:iron ion binding"/>
    <property type="evidence" value="ECO:0007669"/>
    <property type="project" value="InterPro"/>
</dbReference>
<dbReference type="OrthoDB" id="57164at2157"/>
<dbReference type="InterPro" id="IPR037165">
    <property type="entry name" value="AldOxase/xan_DH_Mopterin-bd_sf"/>
</dbReference>
<sequence>MDKALHGEQIYESEVYVKAGDVFAPGFHISVVDIDLETLTPRVREYVAVDDVGRVVVKEEVEGQVIGGVMQGIAQVLCEWATYDEEGNPTFSSIADAGMPSPEEFTWRVIVDEVEFKSGLLSGTRGVGEAGSIGGLVATFIGLEKAIKDKFGRKVKLQRTPVTPTYLMELLGKS</sequence>
<organism evidence="3 6">
    <name type="scientific">Sulfolobus acidocaldarius</name>
    <dbReference type="NCBI Taxonomy" id="2285"/>
    <lineage>
        <taxon>Archaea</taxon>
        <taxon>Thermoproteota</taxon>
        <taxon>Thermoprotei</taxon>
        <taxon>Sulfolobales</taxon>
        <taxon>Sulfolobaceae</taxon>
        <taxon>Sulfolobus</taxon>
    </lineage>
</organism>
<dbReference type="EMBL" id="CP013695">
    <property type="protein sequence ID" value="ALU31355.1"/>
    <property type="molecule type" value="Genomic_DNA"/>
</dbReference>
<dbReference type="Proteomes" id="UP000060043">
    <property type="component" value="Chromosome"/>
</dbReference>
<dbReference type="PANTHER" id="PTHR11908">
    <property type="entry name" value="XANTHINE DEHYDROGENASE"/>
    <property type="match status" value="1"/>
</dbReference>
<dbReference type="Pfam" id="PF20256">
    <property type="entry name" value="MoCoBD_2"/>
    <property type="match status" value="1"/>
</dbReference>
<evidence type="ECO:0000313" key="5">
    <source>
        <dbReference type="Proteomes" id="UP000060043"/>
    </source>
</evidence>
<dbReference type="InterPro" id="IPR016208">
    <property type="entry name" value="Ald_Oxase/xanthine_DH-like"/>
</dbReference>
<evidence type="ECO:0000256" key="1">
    <source>
        <dbReference type="ARBA" id="ARBA00022505"/>
    </source>
</evidence>
<gene>
    <name evidence="3" type="ORF">ATY89_00760</name>
    <name evidence="4" type="ORF">ATZ20_03800</name>
</gene>
<evidence type="ECO:0000313" key="3">
    <source>
        <dbReference type="EMBL" id="ALU28639.1"/>
    </source>
</evidence>
<keyword evidence="1" id="KW-0500">Molybdenum</keyword>
<name>A0A0U3H177_9CREN</name>
<dbReference type="Gene3D" id="3.30.365.10">
    <property type="entry name" value="Aldehyde oxidase/xanthine dehydrogenase, molybdopterin binding domain"/>
    <property type="match status" value="2"/>
</dbReference>
<feature type="domain" description="Aldehyde oxidase/xanthine dehydrogenase second molybdopterin binding" evidence="2">
    <location>
        <begin position="17"/>
        <end position="103"/>
    </location>
</feature>
<dbReference type="SUPFAM" id="SSF56003">
    <property type="entry name" value="Molybdenum cofactor-binding domain"/>
    <property type="match status" value="1"/>
</dbReference>
<dbReference type="Proteomes" id="UP000065473">
    <property type="component" value="Chromosome"/>
</dbReference>
<dbReference type="InterPro" id="IPR046867">
    <property type="entry name" value="AldOxase/xan_DH_MoCoBD2"/>
</dbReference>
<dbReference type="GeneID" id="24892316"/>
<proteinExistence type="predicted"/>
<reference evidence="5 6" key="1">
    <citation type="submission" date="2015-12" db="EMBL/GenBank/DDBJ databases">
        <title>A stable core within a dynamic pangenome in Sulfolobus acidocaldarius.</title>
        <authorList>
            <person name="Anderson R."/>
            <person name="Kouris A."/>
            <person name="Seward C."/>
            <person name="Campbell K."/>
            <person name="Whitaker R."/>
        </authorList>
    </citation>
    <scope>NUCLEOTIDE SEQUENCE [LARGE SCALE GENOMIC DNA]</scope>
    <source>
        <strain evidence="3 6">GG12-C01-09</strain>
        <strain evidence="4 5">NG05B_CO5_07</strain>
    </source>
</reference>
<evidence type="ECO:0000313" key="6">
    <source>
        <dbReference type="Proteomes" id="UP000065473"/>
    </source>
</evidence>
<protein>
    <recommendedName>
        <fullName evidence="2">Aldehyde oxidase/xanthine dehydrogenase second molybdopterin binding domain-containing protein</fullName>
    </recommendedName>
</protein>